<dbReference type="Proteomes" id="UP000694925">
    <property type="component" value="Unplaced"/>
</dbReference>
<dbReference type="SMART" id="SM00028">
    <property type="entry name" value="TPR"/>
    <property type="match status" value="3"/>
</dbReference>
<dbReference type="PROSITE" id="PS50293">
    <property type="entry name" value="TPR_REGION"/>
    <property type="match status" value="1"/>
</dbReference>
<dbReference type="KEGG" id="ccal:108624892"/>
<dbReference type="SUPFAM" id="SSF48452">
    <property type="entry name" value="TPR-like"/>
    <property type="match status" value="1"/>
</dbReference>
<sequence>MEINFENSSFEAVMAVKGLVAAIVQFLTQQLEEGDITDESRESLEVAIQCLESAYSVQASNAPASFNLYEMYKSAIENTKTQLPPEATPEAKAEAEKLKNEGNALMKAEKHHEALANYTKAILLDGRNAVYYCNRAAACSRIGNHQQAIKDCQTALSIDPSYSKAYGRLGLAYSSLNKHKEAKEAYQKALEMEPDNDSYKNNLQVAEEKLAQPNMNNIGLGGGGLPGMDVSSLLCNPAFMNMARQMLSNPDLQNLVGNFMSAQVEQGGHMDTLIEAGQHFARQLQTANPELIETLRRQMGGNTEDPDPSQKN</sequence>
<dbReference type="PROSITE" id="PS50005">
    <property type="entry name" value="TPR"/>
    <property type="match status" value="2"/>
</dbReference>
<dbReference type="GO" id="GO:0006620">
    <property type="term" value="P:post-translational protein targeting to endoplasmic reticulum membrane"/>
    <property type="evidence" value="ECO:0007669"/>
    <property type="project" value="TreeGrafter"/>
</dbReference>
<accession>A0AAJ7N6Z5</accession>
<dbReference type="Pfam" id="PF00515">
    <property type="entry name" value="TPR_1"/>
    <property type="match status" value="2"/>
</dbReference>
<dbReference type="InterPro" id="IPR019734">
    <property type="entry name" value="TPR_rpt"/>
</dbReference>
<evidence type="ECO:0000256" key="3">
    <source>
        <dbReference type="ARBA" id="ARBA00022803"/>
    </source>
</evidence>
<organism evidence="6 7">
    <name type="scientific">Ceratina calcarata</name>
    <dbReference type="NCBI Taxonomy" id="156304"/>
    <lineage>
        <taxon>Eukaryota</taxon>
        <taxon>Metazoa</taxon>
        <taxon>Ecdysozoa</taxon>
        <taxon>Arthropoda</taxon>
        <taxon>Hexapoda</taxon>
        <taxon>Insecta</taxon>
        <taxon>Pterygota</taxon>
        <taxon>Neoptera</taxon>
        <taxon>Endopterygota</taxon>
        <taxon>Hymenoptera</taxon>
        <taxon>Apocrita</taxon>
        <taxon>Aculeata</taxon>
        <taxon>Apoidea</taxon>
        <taxon>Anthophila</taxon>
        <taxon>Apidae</taxon>
        <taxon>Ceratina</taxon>
        <taxon>Zadontomerus</taxon>
    </lineage>
</organism>
<dbReference type="PANTHER" id="PTHR45831:SF2">
    <property type="entry name" value="LD24721P"/>
    <property type="match status" value="1"/>
</dbReference>
<dbReference type="Pfam" id="PF16546">
    <property type="entry name" value="SGTA_dimer"/>
    <property type="match status" value="1"/>
</dbReference>
<keyword evidence="6" id="KW-1185">Reference proteome</keyword>
<dbReference type="InterPro" id="IPR011990">
    <property type="entry name" value="TPR-like_helical_dom_sf"/>
</dbReference>
<evidence type="ECO:0000313" key="7">
    <source>
        <dbReference type="RefSeq" id="XP_017879986.1"/>
    </source>
</evidence>
<reference evidence="7" key="1">
    <citation type="submission" date="2025-08" db="UniProtKB">
        <authorList>
            <consortium name="RefSeq"/>
        </authorList>
    </citation>
    <scope>IDENTIFICATION</scope>
    <source>
        <tissue evidence="7">Whole body</tissue>
    </source>
</reference>
<dbReference type="PANTHER" id="PTHR45831">
    <property type="entry name" value="LD24721P"/>
    <property type="match status" value="1"/>
</dbReference>
<feature type="repeat" description="TPR" evidence="4">
    <location>
        <begin position="95"/>
        <end position="128"/>
    </location>
</feature>
<evidence type="ECO:0000256" key="2">
    <source>
        <dbReference type="ARBA" id="ARBA00022737"/>
    </source>
</evidence>
<dbReference type="GO" id="GO:0060090">
    <property type="term" value="F:molecular adaptor activity"/>
    <property type="evidence" value="ECO:0007669"/>
    <property type="project" value="TreeGrafter"/>
</dbReference>
<comment type="similarity">
    <text evidence="1">Belongs to the SGT family.</text>
</comment>
<evidence type="ECO:0000313" key="6">
    <source>
        <dbReference type="Proteomes" id="UP000694925"/>
    </source>
</evidence>
<dbReference type="InterPro" id="IPR047150">
    <property type="entry name" value="SGT"/>
</dbReference>
<gene>
    <name evidence="7" type="primary">LOC108624892</name>
</gene>
<evidence type="ECO:0000259" key="5">
    <source>
        <dbReference type="Pfam" id="PF16546"/>
    </source>
</evidence>
<dbReference type="RefSeq" id="XP_017879986.1">
    <property type="nucleotide sequence ID" value="XM_018024497.2"/>
</dbReference>
<name>A0AAJ7N6Z5_9HYME</name>
<evidence type="ECO:0000256" key="1">
    <source>
        <dbReference type="ARBA" id="ARBA00008175"/>
    </source>
</evidence>
<keyword evidence="2" id="KW-0677">Repeat</keyword>
<dbReference type="InterPro" id="IPR032374">
    <property type="entry name" value="SGTA_dimer"/>
</dbReference>
<dbReference type="Gene3D" id="1.25.40.10">
    <property type="entry name" value="Tetratricopeptide repeat domain"/>
    <property type="match status" value="1"/>
</dbReference>
<dbReference type="AlphaFoldDB" id="A0AAJ7N6Z5"/>
<evidence type="ECO:0000256" key="4">
    <source>
        <dbReference type="PROSITE-ProRule" id="PRU00339"/>
    </source>
</evidence>
<dbReference type="Gene3D" id="1.20.5.420">
    <property type="entry name" value="Immunoglobulin FC, subunit C"/>
    <property type="match status" value="1"/>
</dbReference>
<dbReference type="GO" id="GO:0072380">
    <property type="term" value="C:TRC complex"/>
    <property type="evidence" value="ECO:0007669"/>
    <property type="project" value="TreeGrafter"/>
</dbReference>
<dbReference type="GO" id="GO:0016020">
    <property type="term" value="C:membrane"/>
    <property type="evidence" value="ECO:0007669"/>
    <property type="project" value="TreeGrafter"/>
</dbReference>
<feature type="repeat" description="TPR" evidence="4">
    <location>
        <begin position="163"/>
        <end position="196"/>
    </location>
</feature>
<dbReference type="GeneID" id="108624892"/>
<protein>
    <submittedName>
        <fullName evidence="7">Small glutamine-rich tetratricopeptide repeat-containing protein alpha-like isoform X1</fullName>
    </submittedName>
</protein>
<proteinExistence type="inferred from homology"/>
<keyword evidence="3 4" id="KW-0802">TPR repeat</keyword>
<feature type="domain" description="SGTA homodimerisation" evidence="5">
    <location>
        <begin position="17"/>
        <end position="64"/>
    </location>
</feature>